<dbReference type="Proteomes" id="UP001611383">
    <property type="component" value="Chromosome"/>
</dbReference>
<dbReference type="EMBL" id="CP043494">
    <property type="protein sequence ID" value="WNG44328.1"/>
    <property type="molecule type" value="Genomic_DNA"/>
</dbReference>
<keyword evidence="3" id="KW-1185">Reference proteome</keyword>
<dbReference type="RefSeq" id="WP_395816906.1">
    <property type="nucleotide sequence ID" value="NZ_CP043494.1"/>
</dbReference>
<sequence length="195" mass="21731">MSYWIISKKMNGGAILDMLPDGSPEEFLFKTGNSLAAEFPRGGAMQFSSLFPQFIKVFDFVTAALPVLVVSSRVKKVLEELRADNCEFLPVVLKDHKGNVASSDHFVLHVLGKQDAIDMERSQYRMGALDEDTIKTVKKLVLAAERIDPKALLFRPSHLTHRFMLHQRLLDGFKAAGLTGLHVYPAEGWNGSDLT</sequence>
<reference evidence="2 3" key="1">
    <citation type="submission" date="2019-08" db="EMBL/GenBank/DDBJ databases">
        <title>Archangium and Cystobacter genomes.</title>
        <authorList>
            <person name="Chen I.-C.K."/>
            <person name="Wielgoss S."/>
        </authorList>
    </citation>
    <scope>NUCLEOTIDE SEQUENCE [LARGE SCALE GENOMIC DNA]</scope>
    <source>
        <strain evidence="2 3">Cbm 6</strain>
    </source>
</reference>
<accession>A0ABY9WL33</accession>
<name>A0ABY9WL33_9BACT</name>
<gene>
    <name evidence="2" type="ORF">F0U60_09560</name>
</gene>
<protein>
    <recommendedName>
        <fullName evidence="1">Immunity MXAN-0049 protein domain-containing protein</fullName>
    </recommendedName>
</protein>
<proteinExistence type="predicted"/>
<evidence type="ECO:0000313" key="2">
    <source>
        <dbReference type="EMBL" id="WNG44328.1"/>
    </source>
</evidence>
<organism evidence="2 3">
    <name type="scientific">Archangium minus</name>
    <dbReference type="NCBI Taxonomy" id="83450"/>
    <lineage>
        <taxon>Bacteria</taxon>
        <taxon>Pseudomonadati</taxon>
        <taxon>Myxococcota</taxon>
        <taxon>Myxococcia</taxon>
        <taxon>Myxococcales</taxon>
        <taxon>Cystobacterineae</taxon>
        <taxon>Archangiaceae</taxon>
        <taxon>Archangium</taxon>
    </lineage>
</organism>
<evidence type="ECO:0000259" key="1">
    <source>
        <dbReference type="Pfam" id="PF07791"/>
    </source>
</evidence>
<dbReference type="InterPro" id="IPR012433">
    <property type="entry name" value="Imm11"/>
</dbReference>
<evidence type="ECO:0000313" key="3">
    <source>
        <dbReference type="Proteomes" id="UP001611383"/>
    </source>
</evidence>
<dbReference type="Pfam" id="PF07791">
    <property type="entry name" value="Imm11"/>
    <property type="match status" value="1"/>
</dbReference>
<feature type="domain" description="Immunity MXAN-0049 protein" evidence="1">
    <location>
        <begin position="59"/>
        <end position="186"/>
    </location>
</feature>